<dbReference type="Proteomes" id="UP000054375">
    <property type="component" value="Unassembled WGS sequence"/>
</dbReference>
<reference evidence="10 11" key="1">
    <citation type="submission" date="2015-10" db="EMBL/GenBank/DDBJ databases">
        <title>Draft genome sequence of Streptomyces griseorubiginosus DSM 40469, type strain for the species Streptomyces griseorubiginosus.</title>
        <authorList>
            <person name="Ruckert C."/>
            <person name="Winkler A."/>
            <person name="Kalinowski J."/>
            <person name="Kampfer P."/>
            <person name="Glaeser S."/>
        </authorList>
    </citation>
    <scope>NUCLEOTIDE SEQUENCE [LARGE SCALE GENOMIC DNA]</scope>
    <source>
        <strain evidence="10 11">DSM 40469</strain>
    </source>
</reference>
<dbReference type="InterPro" id="IPR008754">
    <property type="entry name" value="Peptidase_M43"/>
</dbReference>
<keyword evidence="4" id="KW-0732">Signal</keyword>
<dbReference type="Gene3D" id="3.40.390.10">
    <property type="entry name" value="Collagenase (Catalytic Domain)"/>
    <property type="match status" value="1"/>
</dbReference>
<comment type="similarity">
    <text evidence="1">Belongs to the peptidase M43B family.</text>
</comment>
<accession>A0A101S277</accession>
<evidence type="ECO:0000256" key="4">
    <source>
        <dbReference type="ARBA" id="ARBA00022729"/>
    </source>
</evidence>
<dbReference type="Pfam" id="PF05572">
    <property type="entry name" value="Peptidase_M43"/>
    <property type="match status" value="1"/>
</dbReference>
<evidence type="ECO:0000256" key="7">
    <source>
        <dbReference type="ARBA" id="ARBA00023049"/>
    </source>
</evidence>
<evidence type="ECO:0000313" key="11">
    <source>
        <dbReference type="Proteomes" id="UP000054375"/>
    </source>
</evidence>
<evidence type="ECO:0000313" key="10">
    <source>
        <dbReference type="EMBL" id="KUN65948.1"/>
    </source>
</evidence>
<evidence type="ECO:0000256" key="2">
    <source>
        <dbReference type="ARBA" id="ARBA00022670"/>
    </source>
</evidence>
<gene>
    <name evidence="10" type="ORF">AQJ54_19820</name>
</gene>
<name>A0A101S277_9ACTN</name>
<dbReference type="PANTHER" id="PTHR47466">
    <property type="match status" value="1"/>
</dbReference>
<dbReference type="GO" id="GO:0006508">
    <property type="term" value="P:proteolysis"/>
    <property type="evidence" value="ECO:0007669"/>
    <property type="project" value="UniProtKB-KW"/>
</dbReference>
<dbReference type="InterPro" id="IPR024079">
    <property type="entry name" value="MetalloPept_cat_dom_sf"/>
</dbReference>
<evidence type="ECO:0000256" key="1">
    <source>
        <dbReference type="ARBA" id="ARBA00008721"/>
    </source>
</evidence>
<keyword evidence="8" id="KW-1015">Disulfide bond</keyword>
<dbReference type="GO" id="GO:0046872">
    <property type="term" value="F:metal ion binding"/>
    <property type="evidence" value="ECO:0007669"/>
    <property type="project" value="UniProtKB-KW"/>
</dbReference>
<keyword evidence="3" id="KW-0479">Metal-binding</keyword>
<keyword evidence="11" id="KW-1185">Reference proteome</keyword>
<feature type="domain" description="Peptidase M43 pregnancy-associated plasma-A" evidence="9">
    <location>
        <begin position="74"/>
        <end position="208"/>
    </location>
</feature>
<dbReference type="SUPFAM" id="SSF55486">
    <property type="entry name" value="Metalloproteases ('zincins'), catalytic domain"/>
    <property type="match status" value="1"/>
</dbReference>
<evidence type="ECO:0000256" key="3">
    <source>
        <dbReference type="ARBA" id="ARBA00022723"/>
    </source>
</evidence>
<evidence type="ECO:0000256" key="8">
    <source>
        <dbReference type="ARBA" id="ARBA00023157"/>
    </source>
</evidence>
<keyword evidence="5" id="KW-0378">Hydrolase</keyword>
<organism evidence="10 11">
    <name type="scientific">Streptomyces griseorubiginosus</name>
    <dbReference type="NCBI Taxonomy" id="67304"/>
    <lineage>
        <taxon>Bacteria</taxon>
        <taxon>Bacillati</taxon>
        <taxon>Actinomycetota</taxon>
        <taxon>Actinomycetes</taxon>
        <taxon>Kitasatosporales</taxon>
        <taxon>Streptomycetaceae</taxon>
        <taxon>Streptomyces</taxon>
    </lineage>
</organism>
<evidence type="ECO:0000259" key="9">
    <source>
        <dbReference type="Pfam" id="PF05572"/>
    </source>
</evidence>
<protein>
    <recommendedName>
        <fullName evidence="9">Peptidase M43 pregnancy-associated plasma-A domain-containing protein</fullName>
    </recommendedName>
</protein>
<evidence type="ECO:0000256" key="5">
    <source>
        <dbReference type="ARBA" id="ARBA00022801"/>
    </source>
</evidence>
<keyword evidence="7" id="KW-0482">Metalloprotease</keyword>
<dbReference type="EMBL" id="LMWV01000016">
    <property type="protein sequence ID" value="KUN65948.1"/>
    <property type="molecule type" value="Genomic_DNA"/>
</dbReference>
<keyword evidence="6" id="KW-0862">Zinc</keyword>
<keyword evidence="2" id="KW-0645">Protease</keyword>
<dbReference type="AlphaFoldDB" id="A0A101S277"/>
<comment type="caution">
    <text evidence="10">The sequence shown here is derived from an EMBL/GenBank/DDBJ whole genome shotgun (WGS) entry which is preliminary data.</text>
</comment>
<proteinExistence type="inferred from homology"/>
<sequence length="663" mass="72845">MNRDFGKGNADLSTAPPEFSSLAADTGIRFQLAARDPSCKPTNGITRTHTETTSFDIFNTDDVKSAATGGADPWPRDTYLNIWVCPALDGQGGRGTFPSAPAARDGVIVNYTVFGPGVPPYDLGRITVHEVGHYFQLFHVFQGGCADNDQCGDTPPQADPNFGTPTFPHVSCQGAPHGDMFVNHMDYTNDSTKVMFTVDQAARIQATLTGPRSYLLASDGLVPPYATNAGSLWSADTPRDTAVEPDPLTEPMWQSEDIWVRNQNDGRITQQHQNPVHRPAGSQPNYVYVRVRNAACGTPAAGTVKLYWAKASSALAWPDPWDGSITAPALMGGLIGTQPTGSVPGRGSSVLEFPWSPPDPADYSMFGGDQNHFCLLSRIETAATPPYGMTFPETSNLYDNVKNNNKIVWKNVEVATSNHFDLPGFATLGNPQPIEREVLFAVRAPSLAGKDPWGHVELEVPNELADKLREAQLDLTVASFEKDTLLIHKLDTPIGPVTVDSGQYYTLGVRITADTEAPLFGLFLIDIEQYERRDQKNVLVGGQRVAFKVLPPKQGDKQVPLGRWWHSHEEDRTDMQMFRPEGYEFPVSHGRWGLELLPDHTAVVFDIGATDGVDRVDGYWWTDHDDRVLIGLGDPERGDFVLHVHAADEESLSLRRTRIVLEE</sequence>
<dbReference type="PANTHER" id="PTHR47466:SF1">
    <property type="entry name" value="METALLOPROTEASE MEP1 (AFU_ORTHOLOGUE AFUA_1G07730)-RELATED"/>
    <property type="match status" value="1"/>
</dbReference>
<dbReference type="GO" id="GO:0008237">
    <property type="term" value="F:metallopeptidase activity"/>
    <property type="evidence" value="ECO:0007669"/>
    <property type="project" value="UniProtKB-KW"/>
</dbReference>
<evidence type="ECO:0000256" key="6">
    <source>
        <dbReference type="ARBA" id="ARBA00022833"/>
    </source>
</evidence>